<evidence type="ECO:0000259" key="1">
    <source>
        <dbReference type="Pfam" id="PF00266"/>
    </source>
</evidence>
<dbReference type="Pfam" id="PF00266">
    <property type="entry name" value="Aminotran_5"/>
    <property type="match status" value="1"/>
</dbReference>
<dbReference type="InterPro" id="IPR015422">
    <property type="entry name" value="PyrdxlP-dep_Trfase_small"/>
</dbReference>
<dbReference type="PANTHER" id="PTHR43586:SF21">
    <property type="entry name" value="PYRIDOXAL PHOSPHATE (PLP)-DEPENDENT ASPARTATE AMINOTRANSFERASE SUPERFAMILY"/>
    <property type="match status" value="1"/>
</dbReference>
<feature type="domain" description="Aminotransferase class V" evidence="1">
    <location>
        <begin position="36"/>
        <end position="282"/>
    </location>
</feature>
<reference evidence="2" key="1">
    <citation type="journal article" date="2014" name="Genome Biol. Evol.">
        <title>Gene Loss Rather Than Gene Gain Is Associated with a Host Jump from Monocots to Dicots in the Smut Fungus Melanopsichium pennsylvanicum.</title>
        <authorList>
            <person name="Sharma R."/>
            <person name="Mishra B."/>
            <person name="Runge F."/>
            <person name="Thines M."/>
        </authorList>
    </citation>
    <scope>NUCLEOTIDE SEQUENCE</scope>
    <source>
        <strain evidence="2">4</strain>
    </source>
</reference>
<dbReference type="PANTHER" id="PTHR43586">
    <property type="entry name" value="CYSTEINE DESULFURASE"/>
    <property type="match status" value="1"/>
</dbReference>
<accession>A0A077QZS8</accession>
<dbReference type="GO" id="GO:0016740">
    <property type="term" value="F:transferase activity"/>
    <property type="evidence" value="ECO:0007669"/>
    <property type="project" value="UniProtKB-KW"/>
</dbReference>
<dbReference type="Gene3D" id="3.40.640.10">
    <property type="entry name" value="Type I PLP-dependent aspartate aminotransferase-like (Major domain)"/>
    <property type="match status" value="1"/>
</dbReference>
<organism evidence="2">
    <name type="scientific">Melanopsichium pennsylvanicum 4</name>
    <dbReference type="NCBI Taxonomy" id="1398559"/>
    <lineage>
        <taxon>Eukaryota</taxon>
        <taxon>Fungi</taxon>
        <taxon>Dikarya</taxon>
        <taxon>Basidiomycota</taxon>
        <taxon>Ustilaginomycotina</taxon>
        <taxon>Ustilaginomycetes</taxon>
        <taxon>Ustilaginales</taxon>
        <taxon>Ustilaginaceae</taxon>
        <taxon>Melanopsichium</taxon>
    </lineage>
</organism>
<protein>
    <submittedName>
        <fullName evidence="2">Plp-dependent transferase</fullName>
    </submittedName>
</protein>
<dbReference type="AlphaFoldDB" id="A0A077QZS8"/>
<dbReference type="Gene3D" id="3.90.1150.10">
    <property type="entry name" value="Aspartate Aminotransferase, domain 1"/>
    <property type="match status" value="1"/>
</dbReference>
<dbReference type="SUPFAM" id="SSF53383">
    <property type="entry name" value="PLP-dependent transferases"/>
    <property type="match status" value="1"/>
</dbReference>
<evidence type="ECO:0000313" key="2">
    <source>
        <dbReference type="EMBL" id="CDI52191.1"/>
    </source>
</evidence>
<dbReference type="EMBL" id="HG529531">
    <property type="protein sequence ID" value="CDI52191.1"/>
    <property type="molecule type" value="Genomic_DNA"/>
</dbReference>
<proteinExistence type="predicted"/>
<keyword evidence="2" id="KW-0808">Transferase</keyword>
<dbReference type="InterPro" id="IPR000192">
    <property type="entry name" value="Aminotrans_V_dom"/>
</dbReference>
<dbReference type="InterPro" id="IPR015424">
    <property type="entry name" value="PyrdxlP-dep_Trfase"/>
</dbReference>
<dbReference type="InterPro" id="IPR015421">
    <property type="entry name" value="PyrdxlP-dep_Trfase_major"/>
</dbReference>
<sequence length="508" mass="54892">MSTAFLSNEELKAVRAQFPALVTADATDDSPNSGYIYAENAGGSQVLGSVASSISSYLLNTNVQMANYPLAQSAEARVSLGTSAAATLLGSDSPDNVMIGQSATSLVASVAFMLEAKVLKDRDEGTNDGGWKEGDEIVISDADHETNRGAWTRLAQRLGLVIKPWTVTRTQNASSSDDGNSSYAVALNPSTLKEVVGPKTKLVAFTACSNLLGHFTDISSAVSVIRSIAPQAIVAVDCVAFAPHRRILPLKWDADLAFFSLYKTYGAHVGAMYINPRLRHTLLSPLNHFFLQKPTTHIPGLYPFQSSSVQYELNYSIAAVADYLISLGTGKVGEGKQTTVDWNNVFTRTTSGSSVQVEAEGLVRMTKEQVDQALDVAFTKIAQHEAKLMLIFIPFLLQYERGNKGAVRIVGPEQFDAHTRAPTVAFAIVDPVTGKHQVGTSKRIHQLLVQGGKVGAQQGHMYAHKLVQSLNLDLQDGVVRLSFVHYNTVEEVQRTVELLGKVLDEVIL</sequence>
<name>A0A077QZS8_9BASI</name>